<accession>X1U0Y1</accession>
<sequence>MREVRHKQGVEPLKEIDEKIEPLYDFLTSQPSAPAREALNKFLKEKNLKIIEPKLLTKFVTKALNLYEINDRKGCDGLMNDVLRHVGALK</sequence>
<gene>
    <name evidence="1" type="ORF">S12H4_43852</name>
</gene>
<organism evidence="1">
    <name type="scientific">marine sediment metagenome</name>
    <dbReference type="NCBI Taxonomy" id="412755"/>
    <lineage>
        <taxon>unclassified sequences</taxon>
        <taxon>metagenomes</taxon>
        <taxon>ecological metagenomes</taxon>
    </lineage>
</organism>
<comment type="caution">
    <text evidence="1">The sequence shown here is derived from an EMBL/GenBank/DDBJ whole genome shotgun (WGS) entry which is preliminary data.</text>
</comment>
<dbReference type="EMBL" id="BARW01026959">
    <property type="protein sequence ID" value="GAJ11174.1"/>
    <property type="molecule type" value="Genomic_DNA"/>
</dbReference>
<proteinExistence type="predicted"/>
<protein>
    <submittedName>
        <fullName evidence="1">Uncharacterized protein</fullName>
    </submittedName>
</protein>
<dbReference type="AlphaFoldDB" id="X1U0Y1"/>
<feature type="non-terminal residue" evidence="1">
    <location>
        <position position="90"/>
    </location>
</feature>
<evidence type="ECO:0000313" key="1">
    <source>
        <dbReference type="EMBL" id="GAJ11174.1"/>
    </source>
</evidence>
<reference evidence="1" key="1">
    <citation type="journal article" date="2014" name="Front. Microbiol.">
        <title>High frequency of phylogenetically diverse reductive dehalogenase-homologous genes in deep subseafloor sedimentary metagenomes.</title>
        <authorList>
            <person name="Kawai M."/>
            <person name="Futagami T."/>
            <person name="Toyoda A."/>
            <person name="Takaki Y."/>
            <person name="Nishi S."/>
            <person name="Hori S."/>
            <person name="Arai W."/>
            <person name="Tsubouchi T."/>
            <person name="Morono Y."/>
            <person name="Uchiyama I."/>
            <person name="Ito T."/>
            <person name="Fujiyama A."/>
            <person name="Inagaki F."/>
            <person name="Takami H."/>
        </authorList>
    </citation>
    <scope>NUCLEOTIDE SEQUENCE</scope>
    <source>
        <strain evidence="1">Expedition CK06-06</strain>
    </source>
</reference>
<name>X1U0Y1_9ZZZZ</name>